<gene>
    <name evidence="2" type="ORF">F511_07425</name>
</gene>
<evidence type="ECO:0000313" key="2">
    <source>
        <dbReference type="EMBL" id="KZV25293.1"/>
    </source>
</evidence>
<accession>A0A2Z7AUW8</accession>
<reference evidence="2 3" key="1">
    <citation type="journal article" date="2015" name="Proc. Natl. Acad. Sci. U.S.A.">
        <title>The resurrection genome of Boea hygrometrica: A blueprint for survival of dehydration.</title>
        <authorList>
            <person name="Xiao L."/>
            <person name="Yang G."/>
            <person name="Zhang L."/>
            <person name="Yang X."/>
            <person name="Zhao S."/>
            <person name="Ji Z."/>
            <person name="Zhou Q."/>
            <person name="Hu M."/>
            <person name="Wang Y."/>
            <person name="Chen M."/>
            <person name="Xu Y."/>
            <person name="Jin H."/>
            <person name="Xiao X."/>
            <person name="Hu G."/>
            <person name="Bao F."/>
            <person name="Hu Y."/>
            <person name="Wan P."/>
            <person name="Li L."/>
            <person name="Deng X."/>
            <person name="Kuang T."/>
            <person name="Xiang C."/>
            <person name="Zhu J.K."/>
            <person name="Oliver M.J."/>
            <person name="He Y."/>
        </authorList>
    </citation>
    <scope>NUCLEOTIDE SEQUENCE [LARGE SCALE GENOMIC DNA]</scope>
    <source>
        <strain evidence="3">cv. XS01</strain>
    </source>
</reference>
<dbReference type="EMBL" id="KV011895">
    <property type="protein sequence ID" value="KZV25293.1"/>
    <property type="molecule type" value="Genomic_DNA"/>
</dbReference>
<dbReference type="Proteomes" id="UP000250235">
    <property type="component" value="Unassembled WGS sequence"/>
</dbReference>
<keyword evidence="3" id="KW-1185">Reference proteome</keyword>
<feature type="region of interest" description="Disordered" evidence="1">
    <location>
        <begin position="34"/>
        <end position="63"/>
    </location>
</feature>
<sequence>MGGNTLDERRFSIRPENLEAQCILNDWSRAVSRTQDIENETNDDEDTEGTSGTTTGGTTSECD</sequence>
<feature type="compositionally biased region" description="Acidic residues" evidence="1">
    <location>
        <begin position="37"/>
        <end position="48"/>
    </location>
</feature>
<name>A0A2Z7AUW8_9LAMI</name>
<evidence type="ECO:0000313" key="3">
    <source>
        <dbReference type="Proteomes" id="UP000250235"/>
    </source>
</evidence>
<organism evidence="2 3">
    <name type="scientific">Dorcoceras hygrometricum</name>
    <dbReference type="NCBI Taxonomy" id="472368"/>
    <lineage>
        <taxon>Eukaryota</taxon>
        <taxon>Viridiplantae</taxon>
        <taxon>Streptophyta</taxon>
        <taxon>Embryophyta</taxon>
        <taxon>Tracheophyta</taxon>
        <taxon>Spermatophyta</taxon>
        <taxon>Magnoliopsida</taxon>
        <taxon>eudicotyledons</taxon>
        <taxon>Gunneridae</taxon>
        <taxon>Pentapetalae</taxon>
        <taxon>asterids</taxon>
        <taxon>lamiids</taxon>
        <taxon>Lamiales</taxon>
        <taxon>Gesneriaceae</taxon>
        <taxon>Didymocarpoideae</taxon>
        <taxon>Trichosporeae</taxon>
        <taxon>Loxocarpinae</taxon>
        <taxon>Dorcoceras</taxon>
    </lineage>
</organism>
<dbReference type="AlphaFoldDB" id="A0A2Z7AUW8"/>
<protein>
    <submittedName>
        <fullName evidence="2">Uncharacterized protein</fullName>
    </submittedName>
</protein>
<dbReference type="OrthoDB" id="1301613at2759"/>
<evidence type="ECO:0000256" key="1">
    <source>
        <dbReference type="SAM" id="MobiDB-lite"/>
    </source>
</evidence>
<feature type="compositionally biased region" description="Low complexity" evidence="1">
    <location>
        <begin position="49"/>
        <end position="63"/>
    </location>
</feature>
<proteinExistence type="predicted"/>